<comment type="caution">
    <text evidence="1">The sequence shown here is derived from an EMBL/GenBank/DDBJ whole genome shotgun (WGS) entry which is preliminary data.</text>
</comment>
<organism evidence="1 2">
    <name type="scientific">Prorocentrum cordatum</name>
    <dbReference type="NCBI Taxonomy" id="2364126"/>
    <lineage>
        <taxon>Eukaryota</taxon>
        <taxon>Sar</taxon>
        <taxon>Alveolata</taxon>
        <taxon>Dinophyceae</taxon>
        <taxon>Prorocentrales</taxon>
        <taxon>Prorocentraceae</taxon>
        <taxon>Prorocentrum</taxon>
    </lineage>
</organism>
<gene>
    <name evidence="1" type="ORF">PCOR1329_LOCUS14389</name>
</gene>
<evidence type="ECO:0000313" key="1">
    <source>
        <dbReference type="EMBL" id="CAK0808996.1"/>
    </source>
</evidence>
<keyword evidence="2" id="KW-1185">Reference proteome</keyword>
<name>A0ABN9QSW6_9DINO</name>
<accession>A0ABN9QSW6</accession>
<sequence length="108" mass="11431">MLGRSVRAPPIFSDPYSSDEELCLFRMSAVVSTWPSLNPLLQHPFSHGAARCGLGARRRGTVGIAVQFMASCFFSLGHPFSASSMVHAGPGVVMVNAGRMQCVAGCGM</sequence>
<protein>
    <submittedName>
        <fullName evidence="1">Uncharacterized protein</fullName>
    </submittedName>
</protein>
<dbReference type="Proteomes" id="UP001189429">
    <property type="component" value="Unassembled WGS sequence"/>
</dbReference>
<dbReference type="EMBL" id="CAUYUJ010004302">
    <property type="protein sequence ID" value="CAK0808996.1"/>
    <property type="molecule type" value="Genomic_DNA"/>
</dbReference>
<proteinExistence type="predicted"/>
<reference evidence="1" key="1">
    <citation type="submission" date="2023-10" db="EMBL/GenBank/DDBJ databases">
        <authorList>
            <person name="Chen Y."/>
            <person name="Shah S."/>
            <person name="Dougan E. K."/>
            <person name="Thang M."/>
            <person name="Chan C."/>
        </authorList>
    </citation>
    <scope>NUCLEOTIDE SEQUENCE [LARGE SCALE GENOMIC DNA]</scope>
</reference>
<evidence type="ECO:0000313" key="2">
    <source>
        <dbReference type="Proteomes" id="UP001189429"/>
    </source>
</evidence>